<dbReference type="PANTHER" id="PTHR42877:SF4">
    <property type="entry name" value="FAD_NAD(P)-BINDING DOMAIN-CONTAINING PROTEIN-RELATED"/>
    <property type="match status" value="1"/>
</dbReference>
<comment type="caution">
    <text evidence="1">The sequence shown here is derived from an EMBL/GenBank/DDBJ whole genome shotgun (WGS) entry which is preliminary data.</text>
</comment>
<dbReference type="InterPro" id="IPR051209">
    <property type="entry name" value="FAD-bind_Monooxygenase_sf"/>
</dbReference>
<dbReference type="EMBL" id="BMDZ01000003">
    <property type="protein sequence ID" value="GGB26378.1"/>
    <property type="molecule type" value="Genomic_DNA"/>
</dbReference>
<keyword evidence="2" id="KW-1185">Reference proteome</keyword>
<dbReference type="PRINTS" id="PR00469">
    <property type="entry name" value="PNDRDTASEII"/>
</dbReference>
<dbReference type="Gene3D" id="3.50.50.60">
    <property type="entry name" value="FAD/NAD(P)-binding domain"/>
    <property type="match status" value="2"/>
</dbReference>
<dbReference type="Pfam" id="PF13738">
    <property type="entry name" value="Pyr_redox_3"/>
    <property type="match status" value="1"/>
</dbReference>
<dbReference type="Proteomes" id="UP000603352">
    <property type="component" value="Unassembled WGS sequence"/>
</dbReference>
<proteinExistence type="predicted"/>
<evidence type="ECO:0000313" key="2">
    <source>
        <dbReference type="Proteomes" id="UP000603352"/>
    </source>
</evidence>
<evidence type="ECO:0000313" key="1">
    <source>
        <dbReference type="EMBL" id="GGB26378.1"/>
    </source>
</evidence>
<dbReference type="RefSeq" id="WP_229707752.1">
    <property type="nucleotide sequence ID" value="NZ_BMDZ01000003.1"/>
</dbReference>
<protein>
    <submittedName>
        <fullName evidence="1">Flavin-binding monooxygenase</fullName>
    </submittedName>
</protein>
<gene>
    <name evidence="1" type="ORF">GCM10011505_04500</name>
</gene>
<keyword evidence="1" id="KW-0560">Oxidoreductase</keyword>
<keyword evidence="1" id="KW-0503">Monooxygenase</keyword>
<dbReference type="SUPFAM" id="SSF51905">
    <property type="entry name" value="FAD/NAD(P)-binding domain"/>
    <property type="match status" value="1"/>
</dbReference>
<dbReference type="PANTHER" id="PTHR42877">
    <property type="entry name" value="L-ORNITHINE N(5)-MONOOXYGENASE-RELATED"/>
    <property type="match status" value="1"/>
</dbReference>
<name>A0ABQ1I850_9PROT</name>
<sequence length="517" mass="57001">MAAMSSGPEGDATRVKVAIIGAGFGGLCMAIQLNRAGIGPVAIIEKHAQLGGTWRDNTYPGAGCDVPSHLYSFSFAPNPDWSRTYARQSEILAYMEAVADRFDIRRLIRFNTEVAEARFDDDRGLWRIDIVGGGHIDAEVVISATGQLDHPAVPDLPGQESFAGPRFHSARWPEGLDLAGKRVGVIGNGSSAVQFVPEIAADAARLVLFQRTPAWVSPKPDRAYTEAEIARFRRSPMAMKLHRAKIFLGLEKNFLVFGRARFAREQFQKQALAIMRRHIADPDLRRRLTPDYPAGCKRIVLSNDWYPTLARPNVEVVTRRVAALRPGGVETVDGARHDLDVLIYATGFRATEFLQPMKITGRGGLDLNDAWSEGAEAHRGVAVSGFPNFFMLFGPNTSLGHNSIIFMHEVQATYITRCLKQLFQGRRGQVMEVKAQAMAAYNRGLRAALDRTVWAGSCNSWYKTADGRVTAQWSSFASRYWWAMRSASLDEYAFTTCDAPVRTLSQSQALTTAAGAS</sequence>
<organism evidence="1 2">
    <name type="scientific">Tistrella bauzanensis</name>
    <dbReference type="NCBI Taxonomy" id="657419"/>
    <lineage>
        <taxon>Bacteria</taxon>
        <taxon>Pseudomonadati</taxon>
        <taxon>Pseudomonadota</taxon>
        <taxon>Alphaproteobacteria</taxon>
        <taxon>Geminicoccales</taxon>
        <taxon>Geminicoccaceae</taxon>
        <taxon>Tistrella</taxon>
    </lineage>
</organism>
<dbReference type="InterPro" id="IPR036188">
    <property type="entry name" value="FAD/NAD-bd_sf"/>
</dbReference>
<dbReference type="GO" id="GO:0004497">
    <property type="term" value="F:monooxygenase activity"/>
    <property type="evidence" value="ECO:0007669"/>
    <property type="project" value="UniProtKB-KW"/>
</dbReference>
<reference evidence="2" key="1">
    <citation type="journal article" date="2019" name="Int. J. Syst. Evol. Microbiol.">
        <title>The Global Catalogue of Microorganisms (GCM) 10K type strain sequencing project: providing services to taxonomists for standard genome sequencing and annotation.</title>
        <authorList>
            <consortium name="The Broad Institute Genomics Platform"/>
            <consortium name="The Broad Institute Genome Sequencing Center for Infectious Disease"/>
            <person name="Wu L."/>
            <person name="Ma J."/>
        </authorList>
    </citation>
    <scope>NUCLEOTIDE SEQUENCE [LARGE SCALE GENOMIC DNA]</scope>
    <source>
        <strain evidence="2">CGMCC 1.10188</strain>
    </source>
</reference>
<accession>A0ABQ1I850</accession>